<accession>A0A2X2RL52</accession>
<feature type="domain" description="Winged helix DNA-binding" evidence="1">
    <location>
        <begin position="13"/>
        <end position="92"/>
    </location>
</feature>
<sequence length="94" mass="10636">MFADLDPILHSQLRLAIVSLLVSEEKADFARIKEITKATSGNISVQIQKLETAGYITVKKSFKDNYPNTEVQLTKEGLLAFERYVEALKSYISR</sequence>
<dbReference type="GeneID" id="29675212"/>
<reference evidence="2 5" key="1">
    <citation type="submission" date="2018-06" db="EMBL/GenBank/DDBJ databases">
        <authorList>
            <consortium name="Pathogen Informatics"/>
            <person name="Doyle S."/>
        </authorList>
    </citation>
    <scope>NUCLEOTIDE SEQUENCE [LARGE SCALE GENOMIC DNA]</scope>
    <source>
        <strain evidence="2 5">NCTC11546</strain>
    </source>
</reference>
<dbReference type="InterPro" id="IPR036390">
    <property type="entry name" value="WH_DNA-bd_sf"/>
</dbReference>
<evidence type="ECO:0000313" key="2">
    <source>
        <dbReference type="EMBL" id="SQA77001.1"/>
    </source>
</evidence>
<protein>
    <submittedName>
        <fullName evidence="3">Transcriptional regulator</fullName>
    </submittedName>
</protein>
<name>A0A2X2RL52_CAPOC</name>
<evidence type="ECO:0000313" key="4">
    <source>
        <dbReference type="EMBL" id="VDG80783.1"/>
    </source>
</evidence>
<dbReference type="PANTHER" id="PTHR37318:SF1">
    <property type="entry name" value="BSL7504 PROTEIN"/>
    <property type="match status" value="1"/>
</dbReference>
<dbReference type="EMBL" id="UYIQ01000001">
    <property type="protein sequence ID" value="VDG80783.1"/>
    <property type="molecule type" value="Genomic_DNA"/>
</dbReference>
<dbReference type="RefSeq" id="WP_009419679.1">
    <property type="nucleotide sequence ID" value="NZ_CP082870.1"/>
</dbReference>
<dbReference type="InterPro" id="IPR036388">
    <property type="entry name" value="WH-like_DNA-bd_sf"/>
</dbReference>
<dbReference type="PANTHER" id="PTHR37318">
    <property type="entry name" value="BSL7504 PROTEIN"/>
    <property type="match status" value="1"/>
</dbReference>
<dbReference type="Pfam" id="PF13601">
    <property type="entry name" value="HTH_34"/>
    <property type="match status" value="1"/>
</dbReference>
<dbReference type="InterPro" id="IPR027395">
    <property type="entry name" value="WH_DNA-bd_dom"/>
</dbReference>
<evidence type="ECO:0000313" key="5">
    <source>
        <dbReference type="Proteomes" id="UP000249891"/>
    </source>
</evidence>
<proteinExistence type="predicted"/>
<organism evidence="2 5">
    <name type="scientific">Capnocytophaga ochracea</name>
    <dbReference type="NCBI Taxonomy" id="1018"/>
    <lineage>
        <taxon>Bacteria</taxon>
        <taxon>Pseudomonadati</taxon>
        <taxon>Bacteroidota</taxon>
        <taxon>Flavobacteriia</taxon>
        <taxon>Flavobacteriales</taxon>
        <taxon>Flavobacteriaceae</taxon>
        <taxon>Capnocytophaga</taxon>
    </lineage>
</organism>
<dbReference type="Proteomes" id="UP001163262">
    <property type="component" value="Chromosome"/>
</dbReference>
<evidence type="ECO:0000313" key="3">
    <source>
        <dbReference type="EMBL" id="UZD41267.1"/>
    </source>
</evidence>
<dbReference type="SUPFAM" id="SSF46785">
    <property type="entry name" value="Winged helix' DNA-binding domain"/>
    <property type="match status" value="1"/>
</dbReference>
<dbReference type="EMBL" id="CP110230">
    <property type="protein sequence ID" value="UZD41267.1"/>
    <property type="molecule type" value="Genomic_DNA"/>
</dbReference>
<gene>
    <name evidence="4" type="ORF">NCTC11458_00063</name>
    <name evidence="2" type="ORF">NCTC11546_00203</name>
    <name evidence="3" type="ORF">OL231_01675</name>
</gene>
<reference evidence="4 6" key="2">
    <citation type="submission" date="2018-11" db="EMBL/GenBank/DDBJ databases">
        <authorList>
            <consortium name="Pathogen Informatics"/>
        </authorList>
    </citation>
    <scope>NUCLEOTIDE SEQUENCE [LARGE SCALE GENOMIC DNA]</scope>
    <source>
        <strain evidence="4 6">NCTC11458</strain>
    </source>
</reference>
<dbReference type="Proteomes" id="UP000276733">
    <property type="component" value="Unassembled WGS sequence"/>
</dbReference>
<dbReference type="AlphaFoldDB" id="A0A2X2RL52"/>
<dbReference type="OMA" id="DPILHSQ"/>
<dbReference type="Gene3D" id="1.10.10.10">
    <property type="entry name" value="Winged helix-like DNA-binding domain superfamily/Winged helix DNA-binding domain"/>
    <property type="match status" value="1"/>
</dbReference>
<evidence type="ECO:0000313" key="6">
    <source>
        <dbReference type="Proteomes" id="UP000276733"/>
    </source>
</evidence>
<dbReference type="EMBL" id="UARG01000017">
    <property type="protein sequence ID" value="SQA77001.1"/>
    <property type="molecule type" value="Genomic_DNA"/>
</dbReference>
<evidence type="ECO:0000259" key="1">
    <source>
        <dbReference type="Pfam" id="PF13601"/>
    </source>
</evidence>
<dbReference type="Proteomes" id="UP000249891">
    <property type="component" value="Unassembled WGS sequence"/>
</dbReference>
<reference evidence="3" key="3">
    <citation type="submission" date="2022-10" db="EMBL/GenBank/DDBJ databases">
        <title>Complete genome sequence of Capnocytophaga ochracea KCOM 2812 isolated from actinomycosis lesion.</title>
        <authorList>
            <person name="Kook J.-K."/>
            <person name="Park S.-N."/>
            <person name="Lim Y.K."/>
        </authorList>
    </citation>
    <scope>NUCLEOTIDE SEQUENCE</scope>
    <source>
        <strain evidence="3">KCOM 28121</strain>
    </source>
</reference>